<gene>
    <name evidence="12" type="ORF">SAMN05421820_10612</name>
</gene>
<dbReference type="Pfam" id="PF13620">
    <property type="entry name" value="CarboxypepD_reg"/>
    <property type="match status" value="1"/>
</dbReference>
<dbReference type="InterPro" id="IPR023997">
    <property type="entry name" value="TonB-dep_OMP_SusC/RagA_CS"/>
</dbReference>
<dbReference type="InterPro" id="IPR039426">
    <property type="entry name" value="TonB-dep_rcpt-like"/>
</dbReference>
<evidence type="ECO:0000256" key="2">
    <source>
        <dbReference type="ARBA" id="ARBA00022448"/>
    </source>
</evidence>
<dbReference type="PROSITE" id="PS52016">
    <property type="entry name" value="TONB_DEPENDENT_REC_3"/>
    <property type="match status" value="1"/>
</dbReference>
<keyword evidence="7 8" id="KW-0998">Cell outer membrane</keyword>
<dbReference type="EMBL" id="FNGY01000006">
    <property type="protein sequence ID" value="SDN04433.1"/>
    <property type="molecule type" value="Genomic_DNA"/>
</dbReference>
<proteinExistence type="inferred from homology"/>
<comment type="similarity">
    <text evidence="8 9">Belongs to the TonB-dependent receptor family.</text>
</comment>
<evidence type="ECO:0000256" key="5">
    <source>
        <dbReference type="ARBA" id="ARBA00023077"/>
    </source>
</evidence>
<dbReference type="InterPro" id="IPR000531">
    <property type="entry name" value="Beta-barrel_TonB"/>
</dbReference>
<dbReference type="NCBIfam" id="TIGR04057">
    <property type="entry name" value="SusC_RagA_signa"/>
    <property type="match status" value="1"/>
</dbReference>
<dbReference type="SUPFAM" id="SSF49464">
    <property type="entry name" value="Carboxypeptidase regulatory domain-like"/>
    <property type="match status" value="1"/>
</dbReference>
<evidence type="ECO:0000256" key="1">
    <source>
        <dbReference type="ARBA" id="ARBA00004571"/>
    </source>
</evidence>
<dbReference type="Gene3D" id="2.170.130.10">
    <property type="entry name" value="TonB-dependent receptor, plug domain"/>
    <property type="match status" value="1"/>
</dbReference>
<evidence type="ECO:0000256" key="4">
    <source>
        <dbReference type="ARBA" id="ARBA00022692"/>
    </source>
</evidence>
<dbReference type="STRING" id="430522.BFS30_09425"/>
<dbReference type="InterPro" id="IPR008969">
    <property type="entry name" value="CarboxyPept-like_regulatory"/>
</dbReference>
<dbReference type="NCBIfam" id="TIGR04056">
    <property type="entry name" value="OMP_RagA_SusC"/>
    <property type="match status" value="1"/>
</dbReference>
<dbReference type="Pfam" id="PF00593">
    <property type="entry name" value="TonB_dep_Rec_b-barrel"/>
    <property type="match status" value="1"/>
</dbReference>
<reference evidence="13" key="1">
    <citation type="submission" date="2016-10" db="EMBL/GenBank/DDBJ databases">
        <authorList>
            <person name="Varghese N."/>
            <person name="Submissions S."/>
        </authorList>
    </citation>
    <scope>NUCLEOTIDE SEQUENCE [LARGE SCALE GENOMIC DNA]</scope>
    <source>
        <strain evidence="13">DSM 19110</strain>
    </source>
</reference>
<protein>
    <submittedName>
        <fullName evidence="12">Iron complex outermembrane recepter protein</fullName>
    </submittedName>
</protein>
<sequence>MYSTKFKILKRMLCLGIIGWAGPIFAQDLPVKGIVLDVSGQGIPGVTVKAENEKTRKSLVTTSSGSGLFSFANIAPGGPYRFIFSSVGFKTDTLSGYTVTTGQQIALSIKLKEQSNDLQEVTIGYGKSKRNEITGAVTSIKPEEFNRGVVSSPGQLLQGKVAGLNITRSGNPTDKPAVILRGPSSFREGAQEPFYVIDGVPGASIDLVAPDDILSMEVLKDASSTAIYGSRAANGVIMINTKNSGKGLGKLSYSAYAASESISNSIDMASGDELRTYLKDNGKTLDKISDDGSNTDWLKEVTRTGFSQNHNLSFNGGGESSSYGASLNYFDNQGIIKTSGLERFIARANMEQRLLNNRLKLNLNLTNSNTVNDRIASQVYNNMFTYLPTVGVRKADGSFSEDPSRTTGTGGYYNPVALLQNNKFQGKTNLYLINGALKANILDGLDFNAMASMQNEQINENLYNNRASMLKQGFNGYAERSSVKNTQKVFEGYFNYDKVFGDHGLKLLAGYSWQENRNGDGFQTSGQNFVSDDLLWNNLGLGNGNGSTVVNYGNTYISTLRLISFYGRAIYDYKGKYLLQATIRRDGSSAFGINNRWGMFPSVSAGWNIDREAFMENVTFVDHLKLRAGYGVSGNSVGFDAYTAKLVYGAQNGSYFYSNGKWLTAIGPTQNDNPNLKWERTATLNIGLDFGLFKNKLSGSIEVYNKKTTDLIAPYSVSTTQYPFNVLTANVGAMTNKGIEFTLNSTPVKTKDFSWNTAVNLSHNKNEITSISNDLFQANEFYTANVGGRGQSGALGYQVIKEGLPLGSFYTLRYAGKDANGKSMFYDKNGNASTANTGFEHFSVTGSAQPKVLYGWNNTFRYKQFDFNFFIRGVYGNKVLNATLADMNAPIYASQTNIAKVTLTESISDDKAQFVSDRYLESGSYLRLDNATLGYTFKMKGSRTLRLYASGNNLFIITKYKGVDPEINMAGQTPGIDYRNFYPKTRSAIFGLNFNL</sequence>
<dbReference type="Gene3D" id="2.60.40.1120">
    <property type="entry name" value="Carboxypeptidase-like, regulatory domain"/>
    <property type="match status" value="1"/>
</dbReference>
<name>A0A1G9Y7N9_9SPHI</name>
<dbReference type="SUPFAM" id="SSF56935">
    <property type="entry name" value="Porins"/>
    <property type="match status" value="1"/>
</dbReference>
<evidence type="ECO:0000256" key="8">
    <source>
        <dbReference type="PROSITE-ProRule" id="PRU01360"/>
    </source>
</evidence>
<dbReference type="AlphaFoldDB" id="A0A1G9Y7N9"/>
<evidence type="ECO:0000313" key="12">
    <source>
        <dbReference type="EMBL" id="SDN04433.1"/>
    </source>
</evidence>
<evidence type="ECO:0000256" key="7">
    <source>
        <dbReference type="ARBA" id="ARBA00023237"/>
    </source>
</evidence>
<evidence type="ECO:0000313" key="13">
    <source>
        <dbReference type="Proteomes" id="UP000183200"/>
    </source>
</evidence>
<dbReference type="InterPro" id="IPR012910">
    <property type="entry name" value="Plug_dom"/>
</dbReference>
<evidence type="ECO:0000259" key="11">
    <source>
        <dbReference type="Pfam" id="PF07715"/>
    </source>
</evidence>
<evidence type="ECO:0000256" key="9">
    <source>
        <dbReference type="RuleBase" id="RU003357"/>
    </source>
</evidence>
<dbReference type="Proteomes" id="UP000183200">
    <property type="component" value="Unassembled WGS sequence"/>
</dbReference>
<keyword evidence="3 8" id="KW-1134">Transmembrane beta strand</keyword>
<evidence type="ECO:0000256" key="3">
    <source>
        <dbReference type="ARBA" id="ARBA00022452"/>
    </source>
</evidence>
<keyword evidence="4 8" id="KW-0812">Transmembrane</keyword>
<organism evidence="12 13">
    <name type="scientific">Pedobacter steynii</name>
    <dbReference type="NCBI Taxonomy" id="430522"/>
    <lineage>
        <taxon>Bacteria</taxon>
        <taxon>Pseudomonadati</taxon>
        <taxon>Bacteroidota</taxon>
        <taxon>Sphingobacteriia</taxon>
        <taxon>Sphingobacteriales</taxon>
        <taxon>Sphingobacteriaceae</taxon>
        <taxon>Pedobacter</taxon>
    </lineage>
</organism>
<comment type="subcellular location">
    <subcellularLocation>
        <location evidence="1 8">Cell outer membrane</location>
        <topology evidence="1 8">Multi-pass membrane protein</topology>
    </subcellularLocation>
</comment>
<dbReference type="InterPro" id="IPR037066">
    <property type="entry name" value="Plug_dom_sf"/>
</dbReference>
<dbReference type="InterPro" id="IPR036942">
    <property type="entry name" value="Beta-barrel_TonB_sf"/>
</dbReference>
<dbReference type="Pfam" id="PF07715">
    <property type="entry name" value="Plug"/>
    <property type="match status" value="1"/>
</dbReference>
<dbReference type="InterPro" id="IPR023996">
    <property type="entry name" value="TonB-dep_OMP_SusC/RagA"/>
</dbReference>
<dbReference type="OrthoDB" id="9768177at2"/>
<keyword evidence="6 8" id="KW-0472">Membrane</keyword>
<evidence type="ECO:0000259" key="10">
    <source>
        <dbReference type="Pfam" id="PF00593"/>
    </source>
</evidence>
<feature type="domain" description="TonB-dependent receptor plug" evidence="11">
    <location>
        <begin position="131"/>
        <end position="236"/>
    </location>
</feature>
<dbReference type="RefSeq" id="WP_074609066.1">
    <property type="nucleotide sequence ID" value="NZ_FNGY01000006.1"/>
</dbReference>
<dbReference type="Gene3D" id="2.40.170.20">
    <property type="entry name" value="TonB-dependent receptor, beta-barrel domain"/>
    <property type="match status" value="1"/>
</dbReference>
<dbReference type="GO" id="GO:0009279">
    <property type="term" value="C:cell outer membrane"/>
    <property type="evidence" value="ECO:0007669"/>
    <property type="project" value="UniProtKB-SubCell"/>
</dbReference>
<keyword evidence="5 9" id="KW-0798">TonB box</keyword>
<accession>A0A1G9Y7N9</accession>
<feature type="domain" description="TonB-dependent receptor-like beta-barrel" evidence="10">
    <location>
        <begin position="395"/>
        <end position="954"/>
    </location>
</feature>
<keyword evidence="13" id="KW-1185">Reference proteome</keyword>
<evidence type="ECO:0000256" key="6">
    <source>
        <dbReference type="ARBA" id="ARBA00023136"/>
    </source>
</evidence>
<keyword evidence="2 8" id="KW-0813">Transport</keyword>